<keyword evidence="2" id="KW-1185">Reference proteome</keyword>
<accession>A0ABT7BWU0</accession>
<protein>
    <submittedName>
        <fullName evidence="1">Uncharacterized protein</fullName>
    </submittedName>
</protein>
<dbReference type="RefSeq" id="WP_283758313.1">
    <property type="nucleotide sequence ID" value="NZ_JAQOSQ010000009.1"/>
</dbReference>
<dbReference type="EMBL" id="JAQOSQ010000009">
    <property type="protein sequence ID" value="MDJ1183660.1"/>
    <property type="molecule type" value="Genomic_DNA"/>
</dbReference>
<dbReference type="Proteomes" id="UP001232992">
    <property type="component" value="Unassembled WGS sequence"/>
</dbReference>
<evidence type="ECO:0000313" key="1">
    <source>
        <dbReference type="EMBL" id="MDJ1183660.1"/>
    </source>
</evidence>
<gene>
    <name evidence="1" type="ORF">PMH09_10655</name>
</gene>
<name>A0ABT7BWU0_9CYAN</name>
<comment type="caution">
    <text evidence="1">The sequence shown here is derived from an EMBL/GenBank/DDBJ whole genome shotgun (WGS) entry which is preliminary data.</text>
</comment>
<sequence length="70" mass="7588">MTGSGRFLLDLNGRKTLSYGSAIATDEVEVNRNVITVSADHRLRAPARYDGGGERAGYWGKYRDGAIADV</sequence>
<evidence type="ECO:0000313" key="2">
    <source>
        <dbReference type="Proteomes" id="UP001232992"/>
    </source>
</evidence>
<organism evidence="1 2">
    <name type="scientific">Roseofilum casamattae BLCC-M143</name>
    <dbReference type="NCBI Taxonomy" id="3022442"/>
    <lineage>
        <taxon>Bacteria</taxon>
        <taxon>Bacillati</taxon>
        <taxon>Cyanobacteriota</taxon>
        <taxon>Cyanophyceae</taxon>
        <taxon>Desertifilales</taxon>
        <taxon>Desertifilaceae</taxon>
        <taxon>Roseofilum</taxon>
        <taxon>Roseofilum casamattae</taxon>
    </lineage>
</organism>
<reference evidence="1 2" key="1">
    <citation type="submission" date="2023-01" db="EMBL/GenBank/DDBJ databases">
        <title>Novel diversity within Roseofilum (Cyanobacteria; Desertifilaceae) from marine benthic mats with descriptions of four novel species.</title>
        <authorList>
            <person name="Wang Y."/>
            <person name="Berthold D.E."/>
            <person name="Hu J."/>
            <person name="Lefler F.W."/>
            <person name="Laughinghouse H.D. IV."/>
        </authorList>
    </citation>
    <scope>NUCLEOTIDE SEQUENCE [LARGE SCALE GENOMIC DNA]</scope>
    <source>
        <strain evidence="1 2">BLCC-M143</strain>
    </source>
</reference>
<proteinExistence type="predicted"/>